<accession>A0A1Y2DZ69</accession>
<gene>
    <name evidence="3" type="ORF">LY90DRAFT_505107</name>
</gene>
<keyword evidence="2" id="KW-0812">Transmembrane</keyword>
<protein>
    <submittedName>
        <fullName evidence="3">Uncharacterized protein</fullName>
    </submittedName>
</protein>
<proteinExistence type="predicted"/>
<feature type="compositionally biased region" description="Acidic residues" evidence="1">
    <location>
        <begin position="272"/>
        <end position="287"/>
    </location>
</feature>
<feature type="transmembrane region" description="Helical" evidence="2">
    <location>
        <begin position="88"/>
        <end position="112"/>
    </location>
</feature>
<dbReference type="AlphaFoldDB" id="A0A1Y2DZ69"/>
<feature type="transmembrane region" description="Helical" evidence="2">
    <location>
        <begin position="154"/>
        <end position="176"/>
    </location>
</feature>
<evidence type="ECO:0000313" key="4">
    <source>
        <dbReference type="Proteomes" id="UP000193920"/>
    </source>
</evidence>
<evidence type="ECO:0000313" key="3">
    <source>
        <dbReference type="EMBL" id="ORY64561.1"/>
    </source>
</evidence>
<dbReference type="Proteomes" id="UP000193920">
    <property type="component" value="Unassembled WGS sequence"/>
</dbReference>
<organism evidence="3 4">
    <name type="scientific">Neocallimastix californiae</name>
    <dbReference type="NCBI Taxonomy" id="1754190"/>
    <lineage>
        <taxon>Eukaryota</taxon>
        <taxon>Fungi</taxon>
        <taxon>Fungi incertae sedis</taxon>
        <taxon>Chytridiomycota</taxon>
        <taxon>Chytridiomycota incertae sedis</taxon>
        <taxon>Neocallimastigomycetes</taxon>
        <taxon>Neocallimastigales</taxon>
        <taxon>Neocallimastigaceae</taxon>
        <taxon>Neocallimastix</taxon>
    </lineage>
</organism>
<evidence type="ECO:0000256" key="1">
    <source>
        <dbReference type="SAM" id="MobiDB-lite"/>
    </source>
</evidence>
<feature type="region of interest" description="Disordered" evidence="1">
    <location>
        <begin position="257"/>
        <end position="294"/>
    </location>
</feature>
<comment type="caution">
    <text evidence="3">The sequence shown here is derived from an EMBL/GenBank/DDBJ whole genome shotgun (WGS) entry which is preliminary data.</text>
</comment>
<dbReference type="OrthoDB" id="10266288at2759"/>
<feature type="transmembrane region" description="Helical" evidence="2">
    <location>
        <begin position="182"/>
        <end position="206"/>
    </location>
</feature>
<keyword evidence="2" id="KW-0472">Membrane</keyword>
<evidence type="ECO:0000256" key="2">
    <source>
        <dbReference type="SAM" id="Phobius"/>
    </source>
</evidence>
<feature type="transmembrane region" description="Helical" evidence="2">
    <location>
        <begin position="124"/>
        <end position="142"/>
    </location>
</feature>
<reference evidence="3 4" key="1">
    <citation type="submission" date="2016-08" db="EMBL/GenBank/DDBJ databases">
        <title>A Parts List for Fungal Cellulosomes Revealed by Comparative Genomics.</title>
        <authorList>
            <consortium name="DOE Joint Genome Institute"/>
            <person name="Haitjema C.H."/>
            <person name="Gilmore S.P."/>
            <person name="Henske J.K."/>
            <person name="Solomon K.V."/>
            <person name="De Groot R."/>
            <person name="Kuo A."/>
            <person name="Mondo S.J."/>
            <person name="Salamov A.A."/>
            <person name="Labutti K."/>
            <person name="Zhao Z."/>
            <person name="Chiniquy J."/>
            <person name="Barry K."/>
            <person name="Brewer H.M."/>
            <person name="Purvine S.O."/>
            <person name="Wright A.T."/>
            <person name="Boxma B."/>
            <person name="Van Alen T."/>
            <person name="Hackstein J.H."/>
            <person name="Baker S.E."/>
            <person name="Grigoriev I.V."/>
            <person name="O'Malley M.A."/>
        </authorList>
    </citation>
    <scope>NUCLEOTIDE SEQUENCE [LARGE SCALE GENOMIC DNA]</scope>
    <source>
        <strain evidence="3 4">G1</strain>
    </source>
</reference>
<sequence>MNINSNSIDQSFHDRAQVSINYIQLLYFIIFDKDAITVNDSISKFIGYFALDNIDYDKFFMHSFSKSMIPKDGVLVAFPDVSFLNKHFALFGLSILIFFFFLIFQIFVSLIINLMKGYLEDFTKFIFIFLFLYMIYGIYELIKTQPYYNKPINYFRSGTWTMILGMTSIRFISLIFGKGKSIFSILLFITGAVCFVVGILLCHYCFKKHINFIYKSYKDKKMEDIALYNLENGITSSSNHSSGSRSVNQSEEKLISFDSENSDETDTRNEISESEDTEDSGDSDEVSSNDSNSFAISDRVSERITSFSSLRDIGKFY</sequence>
<dbReference type="EMBL" id="MCOG01000054">
    <property type="protein sequence ID" value="ORY64561.1"/>
    <property type="molecule type" value="Genomic_DNA"/>
</dbReference>
<name>A0A1Y2DZ69_9FUNG</name>
<keyword evidence="4" id="KW-1185">Reference proteome</keyword>
<keyword evidence="2" id="KW-1133">Transmembrane helix</keyword>